<evidence type="ECO:0000313" key="2">
    <source>
        <dbReference type="Proteomes" id="UP001060085"/>
    </source>
</evidence>
<protein>
    <submittedName>
        <fullName evidence="1">Uncharacterized protein</fullName>
    </submittedName>
</protein>
<proteinExistence type="predicted"/>
<dbReference type="EMBL" id="CM044702">
    <property type="protein sequence ID" value="KAI5677241.1"/>
    <property type="molecule type" value="Genomic_DNA"/>
</dbReference>
<gene>
    <name evidence="1" type="ORF">M9H77_08191</name>
</gene>
<sequence length="247" mass="27521">MPLADHHRVFYIVVQLAVQSIWAFISNKGSDGITVEVNDIAAKQSVTIKHMIEDNLANKGPILLTKVPGNILAKVLEHYKRVVTQPPAGGNDHEKSMFRLLVVADLDIKVLLSLDCEDILEQIVLQGSDNITFKVNGVVAKQSVTIKHMIKDSLASRGPILLPKVPSNILAKVIEYYKYVVTQLPPGLLSLACDDVLDMIKWKHPELICRFSTSCRFFPRRGGKYAKGESVDFPLSSFCLMTFFVCQ</sequence>
<keyword evidence="2" id="KW-1185">Reference proteome</keyword>
<name>A0ACC0BX74_CATRO</name>
<organism evidence="1 2">
    <name type="scientific">Catharanthus roseus</name>
    <name type="common">Madagascar periwinkle</name>
    <name type="synonym">Vinca rosea</name>
    <dbReference type="NCBI Taxonomy" id="4058"/>
    <lineage>
        <taxon>Eukaryota</taxon>
        <taxon>Viridiplantae</taxon>
        <taxon>Streptophyta</taxon>
        <taxon>Embryophyta</taxon>
        <taxon>Tracheophyta</taxon>
        <taxon>Spermatophyta</taxon>
        <taxon>Magnoliopsida</taxon>
        <taxon>eudicotyledons</taxon>
        <taxon>Gunneridae</taxon>
        <taxon>Pentapetalae</taxon>
        <taxon>asterids</taxon>
        <taxon>lamiids</taxon>
        <taxon>Gentianales</taxon>
        <taxon>Apocynaceae</taxon>
        <taxon>Rauvolfioideae</taxon>
        <taxon>Vinceae</taxon>
        <taxon>Catharanthinae</taxon>
        <taxon>Catharanthus</taxon>
    </lineage>
</organism>
<evidence type="ECO:0000313" key="1">
    <source>
        <dbReference type="EMBL" id="KAI5677241.1"/>
    </source>
</evidence>
<comment type="caution">
    <text evidence="1">The sequence shown here is derived from an EMBL/GenBank/DDBJ whole genome shotgun (WGS) entry which is preliminary data.</text>
</comment>
<reference evidence="2" key="1">
    <citation type="journal article" date="2023" name="Nat. Plants">
        <title>Single-cell RNA sequencing provides a high-resolution roadmap for understanding the multicellular compartmentation of specialized metabolism.</title>
        <authorList>
            <person name="Sun S."/>
            <person name="Shen X."/>
            <person name="Li Y."/>
            <person name="Li Y."/>
            <person name="Wang S."/>
            <person name="Li R."/>
            <person name="Zhang H."/>
            <person name="Shen G."/>
            <person name="Guo B."/>
            <person name="Wei J."/>
            <person name="Xu J."/>
            <person name="St-Pierre B."/>
            <person name="Chen S."/>
            <person name="Sun C."/>
        </authorList>
    </citation>
    <scope>NUCLEOTIDE SEQUENCE [LARGE SCALE GENOMIC DNA]</scope>
</reference>
<accession>A0ACC0BX74</accession>
<dbReference type="Proteomes" id="UP001060085">
    <property type="component" value="Linkage Group LG02"/>
</dbReference>